<proteinExistence type="predicted"/>
<dbReference type="RefSeq" id="XP_029657116.1">
    <property type="nucleotide sequence ID" value="XM_029801256.1"/>
</dbReference>
<name>A0A6P7TZM0_9MOLL</name>
<dbReference type="Proteomes" id="UP000515154">
    <property type="component" value="Unplaced"/>
</dbReference>
<protein>
    <submittedName>
        <fullName evidence="2">Uncharacterized protein LOC115231181</fullName>
    </submittedName>
    <submittedName>
        <fullName evidence="3">Uncharacterized protein LOC115231336</fullName>
    </submittedName>
</protein>
<accession>A0A6P7TZM0</accession>
<evidence type="ECO:0000313" key="1">
    <source>
        <dbReference type="Proteomes" id="UP000515154"/>
    </source>
</evidence>
<sequence>MAIGTPFREPNSKQRGSLTSQLKENFIEVGVTSQDRLNQVEVEKFHKYDLLANELLVLDEAKVKIIPIVLTRDGVISKFFKSHMDKLSNQLAELACREDTQLNKIIDAEIENERKFMENSSSKRKRNH</sequence>
<dbReference type="KEGG" id="osn:115231336"/>
<organism evidence="1 3">
    <name type="scientific">Octopus sinensis</name>
    <name type="common">East Asian common octopus</name>
    <dbReference type="NCBI Taxonomy" id="2607531"/>
    <lineage>
        <taxon>Eukaryota</taxon>
        <taxon>Metazoa</taxon>
        <taxon>Spiralia</taxon>
        <taxon>Lophotrochozoa</taxon>
        <taxon>Mollusca</taxon>
        <taxon>Cephalopoda</taxon>
        <taxon>Coleoidea</taxon>
        <taxon>Octopodiformes</taxon>
        <taxon>Octopoda</taxon>
        <taxon>Incirrata</taxon>
        <taxon>Octopodidae</taxon>
        <taxon>Octopus</taxon>
    </lineage>
</organism>
<keyword evidence="1" id="KW-1185">Reference proteome</keyword>
<gene>
    <name evidence="3" type="primary">LOC115231336</name>
    <name evidence="2" type="synonym">LOC115231181</name>
</gene>
<dbReference type="RefSeq" id="XP_029657243.1">
    <property type="nucleotide sequence ID" value="XM_029801383.1"/>
</dbReference>
<dbReference type="AlphaFoldDB" id="A0A6P7TZM0"/>
<evidence type="ECO:0000313" key="2">
    <source>
        <dbReference type="RefSeq" id="XP_029657116.1"/>
    </source>
</evidence>
<dbReference type="KEGG" id="osn:115231181"/>
<reference evidence="2 3" key="1">
    <citation type="submission" date="2025-08" db="UniProtKB">
        <authorList>
            <consortium name="RefSeq"/>
        </authorList>
    </citation>
    <scope>IDENTIFICATION</scope>
</reference>
<evidence type="ECO:0000313" key="3">
    <source>
        <dbReference type="RefSeq" id="XP_029657243.1"/>
    </source>
</evidence>